<feature type="region of interest" description="Disordered" evidence="1">
    <location>
        <begin position="44"/>
        <end position="65"/>
    </location>
</feature>
<evidence type="ECO:0000313" key="2">
    <source>
        <dbReference type="EMBL" id="MDQ8833345.1"/>
    </source>
</evidence>
<feature type="region of interest" description="Disordered" evidence="1">
    <location>
        <begin position="130"/>
        <end position="158"/>
    </location>
</feature>
<evidence type="ECO:0008006" key="4">
    <source>
        <dbReference type="Google" id="ProtNLM"/>
    </source>
</evidence>
<comment type="caution">
    <text evidence="2">The sequence shown here is derived from an EMBL/GenBank/DDBJ whole genome shotgun (WGS) entry which is preliminary data.</text>
</comment>
<protein>
    <recommendedName>
        <fullName evidence="4">V-type ATP synthase subunit E</fullName>
    </recommendedName>
</protein>
<dbReference type="EMBL" id="JAVIBX010000020">
    <property type="protein sequence ID" value="MDQ8833345.1"/>
    <property type="molecule type" value="Genomic_DNA"/>
</dbReference>
<name>A0ABU1B495_9STRE</name>
<gene>
    <name evidence="2" type="ORF">RFF62_06060</name>
</gene>
<proteinExistence type="predicted"/>
<organism evidence="2 3">
    <name type="scientific">Streptococcus ruminantium</name>
    <dbReference type="NCBI Taxonomy" id="1917441"/>
    <lineage>
        <taxon>Bacteria</taxon>
        <taxon>Bacillati</taxon>
        <taxon>Bacillota</taxon>
        <taxon>Bacilli</taxon>
        <taxon>Lactobacillales</taxon>
        <taxon>Streptococcaceae</taxon>
        <taxon>Streptococcus</taxon>
    </lineage>
</organism>
<accession>A0ABU1B495</accession>
<dbReference type="Proteomes" id="UP001228446">
    <property type="component" value="Unassembled WGS sequence"/>
</dbReference>
<dbReference type="RefSeq" id="WP_237375545.1">
    <property type="nucleotide sequence ID" value="NZ_AP025332.1"/>
</dbReference>
<reference evidence="2 3" key="1">
    <citation type="submission" date="2023-08" db="EMBL/GenBank/DDBJ databases">
        <title>Streptococcus ruminantium-associated sheep mastitis outbreak detected in Italy is distinct from bovine isolates.</title>
        <authorList>
            <person name="Rosa M.N."/>
            <person name="Vezina B."/>
            <person name="Tola S."/>
        </authorList>
    </citation>
    <scope>NUCLEOTIDE SEQUENCE [LARGE SCALE GENOMIC DNA]</scope>
    <source>
        <strain evidence="2 3">OM6730</strain>
    </source>
</reference>
<feature type="compositionally biased region" description="Basic and acidic residues" evidence="1">
    <location>
        <begin position="141"/>
        <end position="158"/>
    </location>
</feature>
<sequence>MNEGTLLDKAKRKLVEKDVDDILSKAKELTREKTAELNKRTIRAEQRARKAEERSREAEKKRDEAIQANKGWSSAYRELEKENSILKKALNTLQRAFDKAEEYLKSIFAWKSFKFGIFREEDPELYEEFQSVRHNPGLGGKESEQEQEQRQRYFSLDR</sequence>
<evidence type="ECO:0000256" key="1">
    <source>
        <dbReference type="SAM" id="MobiDB-lite"/>
    </source>
</evidence>
<keyword evidence="3" id="KW-1185">Reference proteome</keyword>
<evidence type="ECO:0000313" key="3">
    <source>
        <dbReference type="Proteomes" id="UP001228446"/>
    </source>
</evidence>